<evidence type="ECO:0000313" key="2">
    <source>
        <dbReference type="Proteomes" id="UP001057452"/>
    </source>
</evidence>
<proteinExistence type="predicted"/>
<comment type="caution">
    <text evidence="1">The sequence shown here is derived from an EMBL/GenBank/DDBJ whole genome shotgun (WGS) entry which is preliminary data.</text>
</comment>
<sequence length="258" mass="28484">MFVLIWGILLSSGASVWAKQDCAKGTFCTTLSEADRTAEAGLCVVIPCSFTTATTFTPQHIVWFKCKPSKPKCDDSDMIFHTNKHNTKVQSLFKGRVSLLQPAVSQGNCSIIINDLTESDSGKYKLRVNGLVGEKVDGYTYPERAVPLCKSSSVTCEVSFRNIITAEETVTLNVTLRGFLYPPSNGRYHNYTTVECVSRNDIGGSKRKPPCYEKKWSNKTKGTCQRKQKNSEEIAGTLEMISAGEAVQNDGTQRRRGS</sequence>
<accession>A0ACB9WEJ5</accession>
<dbReference type="EMBL" id="CM043800">
    <property type="protein sequence ID" value="KAI4811260.1"/>
    <property type="molecule type" value="Genomic_DNA"/>
</dbReference>
<name>A0ACB9WEJ5_CHAAC</name>
<gene>
    <name evidence="1" type="ORF">KUCAC02_014174</name>
</gene>
<keyword evidence="2" id="KW-1185">Reference proteome</keyword>
<reference evidence="1" key="1">
    <citation type="submission" date="2022-05" db="EMBL/GenBank/DDBJ databases">
        <title>Chromosome-level genome of Chaenocephalus aceratus.</title>
        <authorList>
            <person name="Park H."/>
        </authorList>
    </citation>
    <scope>NUCLEOTIDE SEQUENCE</scope>
    <source>
        <strain evidence="1">KU_202001</strain>
    </source>
</reference>
<organism evidence="1 2">
    <name type="scientific">Chaenocephalus aceratus</name>
    <name type="common">Blackfin icefish</name>
    <name type="synonym">Chaenichthys aceratus</name>
    <dbReference type="NCBI Taxonomy" id="36190"/>
    <lineage>
        <taxon>Eukaryota</taxon>
        <taxon>Metazoa</taxon>
        <taxon>Chordata</taxon>
        <taxon>Craniata</taxon>
        <taxon>Vertebrata</taxon>
        <taxon>Euteleostomi</taxon>
        <taxon>Actinopterygii</taxon>
        <taxon>Neopterygii</taxon>
        <taxon>Teleostei</taxon>
        <taxon>Neoteleostei</taxon>
        <taxon>Acanthomorphata</taxon>
        <taxon>Eupercaria</taxon>
        <taxon>Perciformes</taxon>
        <taxon>Notothenioidei</taxon>
        <taxon>Channichthyidae</taxon>
        <taxon>Chaenocephalus</taxon>
    </lineage>
</organism>
<evidence type="ECO:0000313" key="1">
    <source>
        <dbReference type="EMBL" id="KAI4811260.1"/>
    </source>
</evidence>
<dbReference type="Proteomes" id="UP001057452">
    <property type="component" value="Chromosome 16"/>
</dbReference>
<protein>
    <submittedName>
        <fullName evidence="1">Uncharacterized protein</fullName>
    </submittedName>
</protein>